<comment type="caution">
    <text evidence="5">The sequence shown here is derived from an EMBL/GenBank/DDBJ whole genome shotgun (WGS) entry which is preliminary data.</text>
</comment>
<dbReference type="Gene3D" id="1.20.1250.20">
    <property type="entry name" value="MFS general substrate transporter like domains"/>
    <property type="match status" value="1"/>
</dbReference>
<keyword evidence="6" id="KW-1185">Reference proteome</keyword>
<feature type="transmembrane region" description="Helical" evidence="4">
    <location>
        <begin position="57"/>
        <end position="79"/>
    </location>
</feature>
<organism evidence="5 6">
    <name type="scientific">Psychrosphaera aquimarina</name>
    <dbReference type="NCBI Taxonomy" id="2044854"/>
    <lineage>
        <taxon>Bacteria</taxon>
        <taxon>Pseudomonadati</taxon>
        <taxon>Pseudomonadota</taxon>
        <taxon>Gammaproteobacteria</taxon>
        <taxon>Alteromonadales</taxon>
        <taxon>Pseudoalteromonadaceae</taxon>
        <taxon>Psychrosphaera</taxon>
    </lineage>
</organism>
<dbReference type="InterPro" id="IPR011701">
    <property type="entry name" value="MFS"/>
</dbReference>
<evidence type="ECO:0000313" key="6">
    <source>
        <dbReference type="Proteomes" id="UP001257914"/>
    </source>
</evidence>
<proteinExistence type="predicted"/>
<feature type="transmembrane region" description="Helical" evidence="4">
    <location>
        <begin position="114"/>
        <end position="134"/>
    </location>
</feature>
<feature type="transmembrane region" description="Helical" evidence="4">
    <location>
        <begin position="291"/>
        <end position="315"/>
    </location>
</feature>
<evidence type="ECO:0000256" key="3">
    <source>
        <dbReference type="ARBA" id="ARBA00023136"/>
    </source>
</evidence>
<feature type="transmembrane region" description="Helical" evidence="4">
    <location>
        <begin position="146"/>
        <end position="164"/>
    </location>
</feature>
<dbReference type="InterPro" id="IPR036259">
    <property type="entry name" value="MFS_trans_sf"/>
</dbReference>
<feature type="transmembrane region" description="Helical" evidence="4">
    <location>
        <begin position="225"/>
        <end position="245"/>
    </location>
</feature>
<dbReference type="EMBL" id="JAWCUA010000009">
    <property type="protein sequence ID" value="MDU0113649.1"/>
    <property type="molecule type" value="Genomic_DNA"/>
</dbReference>
<dbReference type="PANTHER" id="PTHR23534:SF1">
    <property type="entry name" value="MAJOR FACILITATOR SUPERFAMILY PROTEIN"/>
    <property type="match status" value="1"/>
</dbReference>
<accession>A0ABU3R1U3</accession>
<evidence type="ECO:0000256" key="2">
    <source>
        <dbReference type="ARBA" id="ARBA00022989"/>
    </source>
</evidence>
<name>A0ABU3R1U3_9GAMM</name>
<feature type="transmembrane region" description="Helical" evidence="4">
    <location>
        <begin position="91"/>
        <end position="108"/>
    </location>
</feature>
<evidence type="ECO:0000256" key="1">
    <source>
        <dbReference type="ARBA" id="ARBA00022692"/>
    </source>
</evidence>
<keyword evidence="1 4" id="KW-0812">Transmembrane</keyword>
<feature type="transmembrane region" description="Helical" evidence="4">
    <location>
        <begin position="25"/>
        <end position="51"/>
    </location>
</feature>
<dbReference type="SUPFAM" id="SSF103473">
    <property type="entry name" value="MFS general substrate transporter"/>
    <property type="match status" value="1"/>
</dbReference>
<sequence>MSCHILKGKTLVPIFNTKSNIHPNVWLLMFAQALIGSIGPVIVFVGGFIGLKLAPTKVLATLPIALMVVGIAIFMLPVIKALSIVGRKKGFIIAIVSGSINCLFAAYTIEAGNFWLFCLSILLFGIMIAAVQQFRFAAMESVPDELAGKAVSILLVAGLIAAFIGPEVAFVGKDWFETEFVGSFIGVSVLLMLSVIFIAFYKPLSKPKDEIQAPKRELKEIIKQPVFLASIISATVGFSVMSFIMTATPISMHVHSGFDMQDTKWVIQSHIIAMYLPSFLPADLSNVLAKLIFYIAVWLLYSLVLLSASLGINMYTIGALWYYWALVGILCLLPPRRYYQEVIHHQRNLKSKG</sequence>
<reference evidence="5 6" key="1">
    <citation type="submission" date="2023-10" db="EMBL/GenBank/DDBJ databases">
        <title>Psychrosphaera aquimaarina strain SW33 isolated from seawater.</title>
        <authorList>
            <person name="Bayburt H."/>
            <person name="Kim J.M."/>
            <person name="Choi B.J."/>
            <person name="Jeon C.O."/>
        </authorList>
    </citation>
    <scope>NUCLEOTIDE SEQUENCE [LARGE SCALE GENOMIC DNA]</scope>
    <source>
        <strain evidence="5 6">KCTC 52743</strain>
    </source>
</reference>
<feature type="transmembrane region" description="Helical" evidence="4">
    <location>
        <begin position="184"/>
        <end position="204"/>
    </location>
</feature>
<dbReference type="PANTHER" id="PTHR23534">
    <property type="entry name" value="MFS PERMEASE"/>
    <property type="match status" value="1"/>
</dbReference>
<dbReference type="Proteomes" id="UP001257914">
    <property type="component" value="Unassembled WGS sequence"/>
</dbReference>
<protein>
    <submittedName>
        <fullName evidence="5">MFS transporter</fullName>
    </submittedName>
</protein>
<keyword evidence="2 4" id="KW-1133">Transmembrane helix</keyword>
<keyword evidence="3 4" id="KW-0472">Membrane</keyword>
<evidence type="ECO:0000313" key="5">
    <source>
        <dbReference type="EMBL" id="MDU0113649.1"/>
    </source>
</evidence>
<feature type="transmembrane region" description="Helical" evidence="4">
    <location>
        <begin position="321"/>
        <end position="339"/>
    </location>
</feature>
<dbReference type="Pfam" id="PF07690">
    <property type="entry name" value="MFS_1"/>
    <property type="match status" value="1"/>
</dbReference>
<gene>
    <name evidence="5" type="ORF">RT723_11695</name>
</gene>
<feature type="transmembrane region" description="Helical" evidence="4">
    <location>
        <begin position="265"/>
        <end position="284"/>
    </location>
</feature>
<evidence type="ECO:0000256" key="4">
    <source>
        <dbReference type="SAM" id="Phobius"/>
    </source>
</evidence>